<dbReference type="Gene3D" id="3.30.70.20">
    <property type="match status" value="1"/>
</dbReference>
<reference evidence="5 7" key="1">
    <citation type="submission" date="2020-06" db="EMBL/GenBank/DDBJ databases">
        <title>Anoxygenic phototrophic Chloroflexota member uses a Type I reaction center.</title>
        <authorList>
            <person name="Tsuji J.M."/>
            <person name="Shaw N.A."/>
            <person name="Nagashima S."/>
            <person name="Venkiteswaran J."/>
            <person name="Schiff S.L."/>
            <person name="Hanada S."/>
            <person name="Tank M."/>
            <person name="Neufeld J.D."/>
        </authorList>
    </citation>
    <scope>NUCLEOTIDE SEQUENCE [LARGE SCALE GENOMIC DNA]</scope>
    <source>
        <strain evidence="5">L227-S17</strain>
    </source>
</reference>
<evidence type="ECO:0000313" key="8">
    <source>
        <dbReference type="Proteomes" id="UP001431572"/>
    </source>
</evidence>
<dbReference type="InterPro" id="IPR017896">
    <property type="entry name" value="4Fe4S_Fe-S-bd"/>
</dbReference>
<keyword evidence="1" id="KW-0479">Metal-binding</keyword>
<evidence type="ECO:0000313" key="5">
    <source>
        <dbReference type="EMBL" id="NWJ44559.1"/>
    </source>
</evidence>
<dbReference type="InterPro" id="IPR028261">
    <property type="entry name" value="DPD_II"/>
</dbReference>
<evidence type="ECO:0000313" key="6">
    <source>
        <dbReference type="EMBL" id="WJW66450.1"/>
    </source>
</evidence>
<dbReference type="PROSITE" id="PS51379">
    <property type="entry name" value="4FE4S_FER_2"/>
    <property type="match status" value="2"/>
</dbReference>
<dbReference type="PANTHER" id="PTHR42783">
    <property type="entry name" value="GLUTAMATE SYNTHASE [NADPH] SMALL CHAIN"/>
    <property type="match status" value="1"/>
</dbReference>
<feature type="domain" description="4Fe-4S ferredoxin-type" evidence="4">
    <location>
        <begin position="512"/>
        <end position="541"/>
    </location>
</feature>
<dbReference type="InterPro" id="IPR009051">
    <property type="entry name" value="Helical_ferredxn"/>
</dbReference>
<keyword evidence="3" id="KW-0411">Iron-sulfur</keyword>
<dbReference type="Gene3D" id="3.50.50.60">
    <property type="entry name" value="FAD/NAD(P)-binding domain"/>
    <property type="match status" value="1"/>
</dbReference>
<name>A0A8T7LYM6_9CHLR</name>
<dbReference type="PROSITE" id="PS00198">
    <property type="entry name" value="4FE4S_FER_1"/>
    <property type="match status" value="1"/>
</dbReference>
<dbReference type="Pfam" id="PF12838">
    <property type="entry name" value="Fer4_7"/>
    <property type="match status" value="1"/>
</dbReference>
<keyword evidence="8" id="KW-1185">Reference proteome</keyword>
<protein>
    <submittedName>
        <fullName evidence="5">FAD-dependent oxidoreductase</fullName>
    </submittedName>
</protein>
<dbReference type="PRINTS" id="PR00419">
    <property type="entry name" value="ADXRDTASE"/>
</dbReference>
<evidence type="ECO:0000256" key="2">
    <source>
        <dbReference type="ARBA" id="ARBA00023004"/>
    </source>
</evidence>
<evidence type="ECO:0000256" key="3">
    <source>
        <dbReference type="ARBA" id="ARBA00023014"/>
    </source>
</evidence>
<dbReference type="PANTHER" id="PTHR42783:SF3">
    <property type="entry name" value="GLUTAMATE SYNTHASE [NADPH] SMALL CHAIN-RELATED"/>
    <property type="match status" value="1"/>
</dbReference>
<dbReference type="Pfam" id="PF14691">
    <property type="entry name" value="Fer4_20"/>
    <property type="match status" value="1"/>
</dbReference>
<reference evidence="6" key="2">
    <citation type="journal article" date="2024" name="Nature">
        <title>Anoxygenic phototroph of the Chloroflexota uses a type I reaction centre.</title>
        <authorList>
            <person name="Tsuji J.M."/>
            <person name="Shaw N.A."/>
            <person name="Nagashima S."/>
            <person name="Venkiteswaran J.J."/>
            <person name="Schiff S.L."/>
            <person name="Watanabe T."/>
            <person name="Fukui M."/>
            <person name="Hanada S."/>
            <person name="Tank M."/>
            <person name="Neufeld J.D."/>
        </authorList>
    </citation>
    <scope>NUCLEOTIDE SEQUENCE</scope>
    <source>
        <strain evidence="6">L227-S17</strain>
    </source>
</reference>
<dbReference type="GO" id="GO:0016491">
    <property type="term" value="F:oxidoreductase activity"/>
    <property type="evidence" value="ECO:0007669"/>
    <property type="project" value="InterPro"/>
</dbReference>
<dbReference type="SUPFAM" id="SSF46548">
    <property type="entry name" value="alpha-helical ferredoxin"/>
    <property type="match status" value="1"/>
</dbReference>
<dbReference type="GO" id="GO:0051536">
    <property type="term" value="F:iron-sulfur cluster binding"/>
    <property type="evidence" value="ECO:0007669"/>
    <property type="project" value="UniProtKB-KW"/>
</dbReference>
<dbReference type="Proteomes" id="UP001431572">
    <property type="component" value="Chromosome 1"/>
</dbReference>
<dbReference type="GO" id="GO:0046872">
    <property type="term" value="F:metal ion binding"/>
    <property type="evidence" value="ECO:0007669"/>
    <property type="project" value="UniProtKB-KW"/>
</dbReference>
<evidence type="ECO:0000259" key="4">
    <source>
        <dbReference type="PROSITE" id="PS51379"/>
    </source>
</evidence>
<dbReference type="SUPFAM" id="SSF54862">
    <property type="entry name" value="4Fe-4S ferredoxins"/>
    <property type="match status" value="1"/>
</dbReference>
<dbReference type="SUPFAM" id="SSF51971">
    <property type="entry name" value="Nucleotide-binding domain"/>
    <property type="match status" value="1"/>
</dbReference>
<dbReference type="EMBL" id="JACATZ010000001">
    <property type="protein sequence ID" value="NWJ44559.1"/>
    <property type="molecule type" value="Genomic_DNA"/>
</dbReference>
<sequence length="614" mass="68917">MMNDKFQKNADIRFAEASDGAYPTELPDTDWFRTNIPCQYTCPAHTDVSNYIGLVAQGRFDEAYLLNRRDNVFPGILGRICARPCESTCRRGLIDKTIRICYLKRSSSDFRSDKFVPKRPPITRKEKIAIVGAGSAGLACARDLRIMGYRTVVFDMFPEPGGMLVGGIPIWRLPRDVVQNEIDEYMDALGVEIHLNTRVGKDVQVTDLLKNFDAVFLAPGCQLPSKLGIPGENLKGFEYGLSWLEKINFHHPEHATVGKRVVVIGAGFTASDCARSSLRMGSERVYIAYRRTQLEAPMDETEMEEMEYENIDFLWLVSPVEVLGDGNGKVTAIKMIRNKLGEPDAKGRRSPRPVPGSEFIIPCDVVLAATGQSSDVNFFPKELGVRVLKNGNVWRDPDSWMTSVPRLFAGGDYTEGARNIISAVADGHKVANGIHEFLTGDRPPRRRSNHEVLEVWRRTLDYEKLDRQPMPTLPLENRWGQDMRRNLEIEVELGFTREMAMKEATRCLQCAYNILIDADLCILCAACVDVCPEKIIRLVPLSELMGVAGADQYQVDPALSEAQTLILDENECIRCGLCVVRCPTQAIKMARFVYSDPKDHWYVSEKGLSAPIPK</sequence>
<accession>A0A8T7LYM6</accession>
<dbReference type="AlphaFoldDB" id="A0A8T7LYM6"/>
<dbReference type="Proteomes" id="UP000521676">
    <property type="component" value="Unassembled WGS sequence"/>
</dbReference>
<dbReference type="InterPro" id="IPR023753">
    <property type="entry name" value="FAD/NAD-binding_dom"/>
</dbReference>
<dbReference type="RefSeq" id="WP_341468336.1">
    <property type="nucleotide sequence ID" value="NZ_CP128399.1"/>
</dbReference>
<proteinExistence type="predicted"/>
<feature type="domain" description="4Fe-4S ferredoxin-type" evidence="4">
    <location>
        <begin position="563"/>
        <end position="592"/>
    </location>
</feature>
<gene>
    <name evidence="5" type="ORF">HXX08_01640</name>
    <name evidence="6" type="ORF">OZ401_002248</name>
</gene>
<evidence type="ECO:0000256" key="1">
    <source>
        <dbReference type="ARBA" id="ARBA00022723"/>
    </source>
</evidence>
<keyword evidence="2" id="KW-0408">Iron</keyword>
<dbReference type="Gene3D" id="1.10.1060.10">
    <property type="entry name" value="Alpha-helical ferredoxin"/>
    <property type="match status" value="1"/>
</dbReference>
<dbReference type="Pfam" id="PF07992">
    <property type="entry name" value="Pyr_redox_2"/>
    <property type="match status" value="1"/>
</dbReference>
<dbReference type="InterPro" id="IPR017900">
    <property type="entry name" value="4Fe4S_Fe_S_CS"/>
</dbReference>
<organism evidence="5 7">
    <name type="scientific">Candidatus Chlorohelix allophototropha</name>
    <dbReference type="NCBI Taxonomy" id="3003348"/>
    <lineage>
        <taxon>Bacteria</taxon>
        <taxon>Bacillati</taxon>
        <taxon>Chloroflexota</taxon>
        <taxon>Chloroflexia</taxon>
        <taxon>Candidatus Chloroheliales</taxon>
        <taxon>Candidatus Chloroheliaceae</taxon>
        <taxon>Candidatus Chlorohelix</taxon>
    </lineage>
</organism>
<evidence type="ECO:0000313" key="7">
    <source>
        <dbReference type="Proteomes" id="UP000521676"/>
    </source>
</evidence>
<dbReference type="InterPro" id="IPR036188">
    <property type="entry name" value="FAD/NAD-bd_sf"/>
</dbReference>
<dbReference type="Gene3D" id="3.40.50.720">
    <property type="entry name" value="NAD(P)-binding Rossmann-like Domain"/>
    <property type="match status" value="1"/>
</dbReference>
<dbReference type="EMBL" id="CP128399">
    <property type="protein sequence ID" value="WJW66450.1"/>
    <property type="molecule type" value="Genomic_DNA"/>
</dbReference>